<evidence type="ECO:0000313" key="3">
    <source>
        <dbReference type="RefSeq" id="XP_039145508.1"/>
    </source>
</evidence>
<feature type="domain" description="Reverse transcriptase zinc-binding" evidence="1">
    <location>
        <begin position="250"/>
        <end position="332"/>
    </location>
</feature>
<evidence type="ECO:0000313" key="2">
    <source>
        <dbReference type="Proteomes" id="UP001515500"/>
    </source>
</evidence>
<dbReference type="PANTHER" id="PTHR33116:SF78">
    <property type="entry name" value="OS12G0587133 PROTEIN"/>
    <property type="match status" value="1"/>
</dbReference>
<dbReference type="Pfam" id="PF13966">
    <property type="entry name" value="zf-RVT"/>
    <property type="match status" value="1"/>
</dbReference>
<organism evidence="2 3">
    <name type="scientific">Dioscorea cayennensis subsp. rotundata</name>
    <name type="common">White Guinea yam</name>
    <name type="synonym">Dioscorea rotundata</name>
    <dbReference type="NCBI Taxonomy" id="55577"/>
    <lineage>
        <taxon>Eukaryota</taxon>
        <taxon>Viridiplantae</taxon>
        <taxon>Streptophyta</taxon>
        <taxon>Embryophyta</taxon>
        <taxon>Tracheophyta</taxon>
        <taxon>Spermatophyta</taxon>
        <taxon>Magnoliopsida</taxon>
        <taxon>Liliopsida</taxon>
        <taxon>Dioscoreales</taxon>
        <taxon>Dioscoreaceae</taxon>
        <taxon>Dioscorea</taxon>
    </lineage>
</organism>
<dbReference type="AlphaFoldDB" id="A0AB40CZR9"/>
<reference evidence="3" key="1">
    <citation type="submission" date="2025-08" db="UniProtKB">
        <authorList>
            <consortium name="RefSeq"/>
        </authorList>
    </citation>
    <scope>IDENTIFICATION</scope>
</reference>
<proteinExistence type="predicted"/>
<protein>
    <submittedName>
        <fullName evidence="3">Uncharacterized protein LOC120282721</fullName>
    </submittedName>
</protein>
<dbReference type="InterPro" id="IPR026960">
    <property type="entry name" value="RVT-Znf"/>
</dbReference>
<accession>A0AB40CZR9</accession>
<evidence type="ECO:0000259" key="1">
    <source>
        <dbReference type="Pfam" id="PF13966"/>
    </source>
</evidence>
<dbReference type="GeneID" id="120282721"/>
<name>A0AB40CZR9_DIOCR</name>
<keyword evidence="2" id="KW-1185">Reference proteome</keyword>
<gene>
    <name evidence="3" type="primary">LOC120282721</name>
</gene>
<dbReference type="Proteomes" id="UP001515500">
    <property type="component" value="Chromosome 18"/>
</dbReference>
<dbReference type="PANTHER" id="PTHR33116">
    <property type="entry name" value="REVERSE TRANSCRIPTASE ZINC-BINDING DOMAIN-CONTAINING PROTEIN-RELATED-RELATED"/>
    <property type="match status" value="1"/>
</dbReference>
<sequence>MVDKIEKSIVFWRKSKITPAGKTILINASIMTAPLYYMSVYPVPKSILDRINKAARTLFWAKDSNRKGINSVDWNEIMLDRSEGGLSIRNLGLSKIALMAKNVMSLLNNNNKWWVDIMIDKYGYMDIWRGNIPMKCSWVYRGMFRTALVIRPFLWMNSFNLDMTSFLHDPCYFEIPLALKPTYLNMDLDYDHVQISELLIDIHWNISCMHIIFGIFLNDNVLRHSCIDYESANNWVWLPKSKGSKLSTMVYTFLKHDKSSGNFWEGWKHLWQLKVAPKVKHFIWLLFHDVVKTNDYLYRLNLGTQTLCTFCNLHTESVEHLFLNCGKAQEIWNITCTMVGKPINLSNGISSGLWLNQEVTGNDQFIQSIIASTLWFIWKARCNKIFNNDQLDGAKISRWPNSDTASVFNEENSIAGLAFFVANYKANLLRSGCCRCSANSHMEAAAKAICFALQDEITKELNIKTILSHCADLIDAVKTDSWTELWRLQLQITIMKGLITEANCPKLGLIPTI</sequence>
<dbReference type="RefSeq" id="XP_039145508.1">
    <property type="nucleotide sequence ID" value="XM_039289574.1"/>
</dbReference>